<evidence type="ECO:0000313" key="1">
    <source>
        <dbReference type="EMBL" id="QCT57129.1"/>
    </source>
</evidence>
<name>A0AAE6EZM3_STAAU</name>
<gene>
    <name evidence="1" type="ORF">E1948_06730</name>
</gene>
<proteinExistence type="predicted"/>
<organism evidence="1">
    <name type="scientific">Staphylococcus aureus</name>
    <dbReference type="NCBI Taxonomy" id="1280"/>
    <lineage>
        <taxon>Bacteria</taxon>
        <taxon>Bacillati</taxon>
        <taxon>Bacillota</taxon>
        <taxon>Bacilli</taxon>
        <taxon>Bacillales</taxon>
        <taxon>Staphylococcaceae</taxon>
        <taxon>Staphylococcus</taxon>
    </lineage>
</organism>
<sequence length="72" mass="8430">MHNNDLLYLLQNGSGPTRIVCGISFRNSLCWSPPQPAHYCKLNFHKLLCWDPRPELKKPSYKRISFCQLQLI</sequence>
<accession>A0AAE6EZM3</accession>
<reference evidence="1" key="1">
    <citation type="submission" date="2019-04" db="EMBL/GenBank/DDBJ databases">
        <title>Whole-genome sequencing of local methicillin-resistant S. aureus strain Lr2.</title>
        <authorList>
            <person name="Ullah N."/>
            <person name="Ali A."/>
        </authorList>
    </citation>
    <scope>NUCLEOTIDE SEQUENCE [LARGE SCALE GENOMIC DNA]</scope>
    <source>
        <strain evidence="1">Lr2</strain>
    </source>
</reference>
<dbReference type="EMBL" id="CP038850">
    <property type="protein sequence ID" value="QCT57129.1"/>
    <property type="molecule type" value="Genomic_DNA"/>
</dbReference>
<dbReference type="AlphaFoldDB" id="A0AAE6EZM3"/>
<protein>
    <submittedName>
        <fullName evidence="1">Uncharacterized protein</fullName>
    </submittedName>
</protein>